<name>A0A917KIJ7_9BACL</name>
<evidence type="ECO:0000313" key="2">
    <source>
        <dbReference type="Proteomes" id="UP000637695"/>
    </source>
</evidence>
<reference evidence="1" key="2">
    <citation type="submission" date="2020-09" db="EMBL/GenBank/DDBJ databases">
        <authorList>
            <person name="Sun Q."/>
            <person name="Ohkuma M."/>
        </authorList>
    </citation>
    <scope>NUCLEOTIDE SEQUENCE</scope>
    <source>
        <strain evidence="1">JCM 18487</strain>
    </source>
</reference>
<dbReference type="RefSeq" id="WP_229776813.1">
    <property type="nucleotide sequence ID" value="NZ_BMOY01000036.1"/>
</dbReference>
<dbReference type="Proteomes" id="UP000637695">
    <property type="component" value="Unassembled WGS sequence"/>
</dbReference>
<reference evidence="1" key="1">
    <citation type="journal article" date="2014" name="Int. J. Syst. Evol. Microbiol.">
        <title>Complete genome sequence of Corynebacterium casei LMG S-19264T (=DSM 44701T), isolated from a smear-ripened cheese.</title>
        <authorList>
            <consortium name="US DOE Joint Genome Institute (JGI-PGF)"/>
            <person name="Walter F."/>
            <person name="Albersmeier A."/>
            <person name="Kalinowski J."/>
            <person name="Ruckert C."/>
        </authorList>
    </citation>
    <scope>NUCLEOTIDE SEQUENCE</scope>
    <source>
        <strain evidence="1">JCM 18487</strain>
    </source>
</reference>
<organism evidence="1 2">
    <name type="scientific">Alicyclobacillus cellulosilyticus</name>
    <dbReference type="NCBI Taxonomy" id="1003997"/>
    <lineage>
        <taxon>Bacteria</taxon>
        <taxon>Bacillati</taxon>
        <taxon>Bacillota</taxon>
        <taxon>Bacilli</taxon>
        <taxon>Bacillales</taxon>
        <taxon>Alicyclobacillaceae</taxon>
        <taxon>Alicyclobacillus</taxon>
    </lineage>
</organism>
<dbReference type="EMBL" id="BMOY01000036">
    <property type="protein sequence ID" value="GGJ11201.1"/>
    <property type="molecule type" value="Genomic_DNA"/>
</dbReference>
<accession>A0A917KIJ7</accession>
<proteinExistence type="predicted"/>
<comment type="caution">
    <text evidence="1">The sequence shown here is derived from an EMBL/GenBank/DDBJ whole genome shotgun (WGS) entry which is preliminary data.</text>
</comment>
<protein>
    <recommendedName>
        <fullName evidence="3">Spore coat protein D</fullName>
    </recommendedName>
</protein>
<dbReference type="AlphaFoldDB" id="A0A917KIJ7"/>
<evidence type="ECO:0000313" key="1">
    <source>
        <dbReference type="EMBL" id="GGJ11201.1"/>
    </source>
</evidence>
<evidence type="ECO:0008006" key="3">
    <source>
        <dbReference type="Google" id="ProtNLM"/>
    </source>
</evidence>
<keyword evidence="2" id="KW-1185">Reference proteome</keyword>
<sequence length="69" mass="7635">MKPCDPIVCPPVYVYHDCFVPREVPVVQPVIHVRRNIIVNVPKYTVQPSQQQVTIDPGCPGCGCGHPRG</sequence>
<gene>
    <name evidence="1" type="ORF">GCM10010885_20620</name>
</gene>